<dbReference type="AlphaFoldDB" id="A0A8H4APY9"/>
<sequence>MNRILYKIWPDGNAPPEKIAYAIAICQTMRNPKNKIITMSDHIVKKLIAINLNKLKYHEHFSISSSEDKTSQEDRDKSIQKMITLPRVKLVDLDLEEVQEAENDPDENVDKEKNTDDYEKNTDNDE</sequence>
<keyword evidence="3" id="KW-1185">Reference proteome</keyword>
<accession>A0A8H4APY9</accession>
<feature type="compositionally biased region" description="Basic and acidic residues" evidence="1">
    <location>
        <begin position="108"/>
        <end position="126"/>
    </location>
</feature>
<evidence type="ECO:0000313" key="3">
    <source>
        <dbReference type="Proteomes" id="UP000439903"/>
    </source>
</evidence>
<organism evidence="2 3">
    <name type="scientific">Gigaspora margarita</name>
    <dbReference type="NCBI Taxonomy" id="4874"/>
    <lineage>
        <taxon>Eukaryota</taxon>
        <taxon>Fungi</taxon>
        <taxon>Fungi incertae sedis</taxon>
        <taxon>Mucoromycota</taxon>
        <taxon>Glomeromycotina</taxon>
        <taxon>Glomeromycetes</taxon>
        <taxon>Diversisporales</taxon>
        <taxon>Gigasporaceae</taxon>
        <taxon>Gigaspora</taxon>
    </lineage>
</organism>
<feature type="compositionally biased region" description="Acidic residues" evidence="1">
    <location>
        <begin position="96"/>
        <end position="107"/>
    </location>
</feature>
<feature type="region of interest" description="Disordered" evidence="1">
    <location>
        <begin position="96"/>
        <end position="126"/>
    </location>
</feature>
<reference evidence="2 3" key="1">
    <citation type="journal article" date="2019" name="Environ. Microbiol.">
        <title>At the nexus of three kingdoms: the genome of the mycorrhizal fungus Gigaspora margarita provides insights into plant, endobacterial and fungal interactions.</title>
        <authorList>
            <person name="Venice F."/>
            <person name="Ghignone S."/>
            <person name="Salvioli di Fossalunga A."/>
            <person name="Amselem J."/>
            <person name="Novero M."/>
            <person name="Xianan X."/>
            <person name="Sedzielewska Toro K."/>
            <person name="Morin E."/>
            <person name="Lipzen A."/>
            <person name="Grigoriev I.V."/>
            <person name="Henrissat B."/>
            <person name="Martin F.M."/>
            <person name="Bonfante P."/>
        </authorList>
    </citation>
    <scope>NUCLEOTIDE SEQUENCE [LARGE SCALE GENOMIC DNA]</scope>
    <source>
        <strain evidence="2 3">BEG34</strain>
    </source>
</reference>
<dbReference type="OrthoDB" id="2403128at2759"/>
<dbReference type="EMBL" id="WTPW01000343">
    <property type="protein sequence ID" value="KAF0520814.1"/>
    <property type="molecule type" value="Genomic_DNA"/>
</dbReference>
<evidence type="ECO:0000256" key="1">
    <source>
        <dbReference type="SAM" id="MobiDB-lite"/>
    </source>
</evidence>
<evidence type="ECO:0000313" key="2">
    <source>
        <dbReference type="EMBL" id="KAF0520814.1"/>
    </source>
</evidence>
<name>A0A8H4APY9_GIGMA</name>
<protein>
    <submittedName>
        <fullName evidence="2">Uncharacterized protein</fullName>
    </submittedName>
</protein>
<comment type="caution">
    <text evidence="2">The sequence shown here is derived from an EMBL/GenBank/DDBJ whole genome shotgun (WGS) entry which is preliminary data.</text>
</comment>
<proteinExistence type="predicted"/>
<gene>
    <name evidence="2" type="ORF">F8M41_016056</name>
</gene>
<dbReference type="Proteomes" id="UP000439903">
    <property type="component" value="Unassembled WGS sequence"/>
</dbReference>